<comment type="caution">
    <text evidence="6">The sequence shown here is derived from an EMBL/GenBank/DDBJ whole genome shotgun (WGS) entry which is preliminary data.</text>
</comment>
<evidence type="ECO:0000259" key="5">
    <source>
        <dbReference type="Pfam" id="PF03717"/>
    </source>
</evidence>
<evidence type="ECO:0000256" key="2">
    <source>
        <dbReference type="ARBA" id="ARBA00023136"/>
    </source>
</evidence>
<reference evidence="6 7" key="1">
    <citation type="journal article" date="2016" name="Nat. Commun.">
        <title>Thousands of microbial genomes shed light on interconnected biogeochemical processes in an aquifer system.</title>
        <authorList>
            <person name="Anantharaman K."/>
            <person name="Brown C.T."/>
            <person name="Hug L.A."/>
            <person name="Sharon I."/>
            <person name="Castelle C.J."/>
            <person name="Probst A.J."/>
            <person name="Thomas B.C."/>
            <person name="Singh A."/>
            <person name="Wilkins M.J."/>
            <person name="Karaoz U."/>
            <person name="Brodie E.L."/>
            <person name="Williams K.H."/>
            <person name="Hubbard S.S."/>
            <person name="Banfield J.F."/>
        </authorList>
    </citation>
    <scope>NUCLEOTIDE SEQUENCE [LARGE SCALE GENOMIC DNA]</scope>
</reference>
<evidence type="ECO:0000313" key="6">
    <source>
        <dbReference type="EMBL" id="OGH66392.1"/>
    </source>
</evidence>
<proteinExistence type="predicted"/>
<evidence type="ECO:0000256" key="1">
    <source>
        <dbReference type="ARBA" id="ARBA00004370"/>
    </source>
</evidence>
<evidence type="ECO:0000256" key="3">
    <source>
        <dbReference type="SAM" id="Phobius"/>
    </source>
</evidence>
<dbReference type="GO" id="GO:0008658">
    <property type="term" value="F:penicillin binding"/>
    <property type="evidence" value="ECO:0007669"/>
    <property type="project" value="InterPro"/>
</dbReference>
<dbReference type="InterPro" id="IPR005311">
    <property type="entry name" value="PBP_dimer"/>
</dbReference>
<dbReference type="STRING" id="1798680.A3J66_02935"/>
<dbReference type="PANTHER" id="PTHR30627">
    <property type="entry name" value="PEPTIDOGLYCAN D,D-TRANSPEPTIDASE"/>
    <property type="match status" value="1"/>
</dbReference>
<dbReference type="Proteomes" id="UP000176282">
    <property type="component" value="Unassembled WGS sequence"/>
</dbReference>
<keyword evidence="3" id="KW-0812">Transmembrane</keyword>
<comment type="subcellular location">
    <subcellularLocation>
        <location evidence="1">Membrane</location>
    </subcellularLocation>
</comment>
<name>A0A1F6M402_9BACT</name>
<organism evidence="6 7">
    <name type="scientific">Candidatus Magasanikbacteria bacterium RIFCSPHIGHO2_02_FULL_47_14</name>
    <dbReference type="NCBI Taxonomy" id="1798680"/>
    <lineage>
        <taxon>Bacteria</taxon>
        <taxon>Candidatus Magasanikiibacteriota</taxon>
    </lineage>
</organism>
<sequence>MNYRLHSKSRIAGGQSRPGDGRIRAAGIVLFLLGSLIIIRLFLLMILNHSFYTQIAAGSQELYEQLYPKRGSIFIQDTRSGEEFPLAINRDLFVVYADTRKIDDEKVAEDIVEKLAATFQYDDEKKLKVYTQLLKKDDPYEPIEQNVTEEVVESIKAQGLPGVGFVRRPYRFYPEGRLGAHLVGFVGKDEDGNDIGRYGVEGYWNNDLAGKAGFFEGAKSAGGGWIPLAGRVFEPAYDGADLVLTVDRTLQFYACDKLRQKAEEYGATSAALILMDPQTGAILATCSVPDFDPNTYNKVDSGEVYNNTAIFTPYEPGSVFKPLTMAAALNENLVGPQSPFYDKGYADGICTKPIRNALDKTYQTQTMTGVLENSINTGMVYVAQQLGKERFRHYVEEFGFGVKEGIELETESAGTIDSLSLNKGDAVDCYAATGSFGQGLTVTPLQMVTSFAALANGGKLMRPFVVSEVRYSDGKVTRTNPKVIDEVISPRASALISGMLVSVVDNGHAKSAGVKGYYIAGKTGTAQIAGPGGYSEETNHTFVGFGPVDNPKFVGLVKFEKPRRAFADSTAAPLFGDIAQFTLKYYGIPPTRDGYKSE</sequence>
<evidence type="ECO:0008006" key="8">
    <source>
        <dbReference type="Google" id="ProtNLM"/>
    </source>
</evidence>
<evidence type="ECO:0000313" key="7">
    <source>
        <dbReference type="Proteomes" id="UP000176282"/>
    </source>
</evidence>
<accession>A0A1F6M402</accession>
<dbReference type="EMBL" id="MFQB01000036">
    <property type="protein sequence ID" value="OGH66392.1"/>
    <property type="molecule type" value="Genomic_DNA"/>
</dbReference>
<dbReference type="GO" id="GO:0071555">
    <property type="term" value="P:cell wall organization"/>
    <property type="evidence" value="ECO:0007669"/>
    <property type="project" value="TreeGrafter"/>
</dbReference>
<dbReference type="InterPro" id="IPR012338">
    <property type="entry name" value="Beta-lactam/transpept-like"/>
</dbReference>
<feature type="domain" description="Penicillin-binding protein transpeptidase" evidence="4">
    <location>
        <begin position="271"/>
        <end position="579"/>
    </location>
</feature>
<dbReference type="InterPro" id="IPR050515">
    <property type="entry name" value="Beta-lactam/transpept"/>
</dbReference>
<dbReference type="AlphaFoldDB" id="A0A1F6M402"/>
<dbReference type="Gene3D" id="3.90.1310.10">
    <property type="entry name" value="Penicillin-binding protein 2a (Domain 2)"/>
    <property type="match status" value="1"/>
</dbReference>
<dbReference type="SUPFAM" id="SSF56601">
    <property type="entry name" value="beta-lactamase/transpeptidase-like"/>
    <property type="match status" value="1"/>
</dbReference>
<feature type="domain" description="Penicillin-binding protein dimerisation" evidence="5">
    <location>
        <begin position="67"/>
        <end position="222"/>
    </location>
</feature>
<dbReference type="InterPro" id="IPR001460">
    <property type="entry name" value="PCN-bd_Tpept"/>
</dbReference>
<feature type="transmembrane region" description="Helical" evidence="3">
    <location>
        <begin position="25"/>
        <end position="47"/>
    </location>
</feature>
<dbReference type="GO" id="GO:0005886">
    <property type="term" value="C:plasma membrane"/>
    <property type="evidence" value="ECO:0007669"/>
    <property type="project" value="TreeGrafter"/>
</dbReference>
<gene>
    <name evidence="6" type="ORF">A3J66_02935</name>
</gene>
<dbReference type="Gene3D" id="3.40.710.10">
    <property type="entry name" value="DD-peptidase/beta-lactamase superfamily"/>
    <property type="match status" value="1"/>
</dbReference>
<dbReference type="Gene3D" id="3.30.450.330">
    <property type="match status" value="1"/>
</dbReference>
<dbReference type="PANTHER" id="PTHR30627:SF1">
    <property type="entry name" value="PEPTIDOGLYCAN D,D-TRANSPEPTIDASE FTSI"/>
    <property type="match status" value="1"/>
</dbReference>
<keyword evidence="3" id="KW-1133">Transmembrane helix</keyword>
<dbReference type="SUPFAM" id="SSF56519">
    <property type="entry name" value="Penicillin binding protein dimerisation domain"/>
    <property type="match status" value="1"/>
</dbReference>
<evidence type="ECO:0000259" key="4">
    <source>
        <dbReference type="Pfam" id="PF00905"/>
    </source>
</evidence>
<dbReference type="Pfam" id="PF00905">
    <property type="entry name" value="Transpeptidase"/>
    <property type="match status" value="1"/>
</dbReference>
<keyword evidence="2 3" id="KW-0472">Membrane</keyword>
<dbReference type="InterPro" id="IPR036138">
    <property type="entry name" value="PBP_dimer_sf"/>
</dbReference>
<dbReference type="Pfam" id="PF03717">
    <property type="entry name" value="PBP_dimer"/>
    <property type="match status" value="1"/>
</dbReference>
<protein>
    <recommendedName>
        <fullName evidence="8">Penicillin-binding protein transpeptidase domain-containing protein</fullName>
    </recommendedName>
</protein>